<dbReference type="GO" id="GO:0003677">
    <property type="term" value="F:DNA binding"/>
    <property type="evidence" value="ECO:0007669"/>
    <property type="project" value="UniProtKB-KW"/>
</dbReference>
<evidence type="ECO:0000259" key="5">
    <source>
        <dbReference type="PROSITE" id="PS50931"/>
    </source>
</evidence>
<evidence type="ECO:0000313" key="7">
    <source>
        <dbReference type="Proteomes" id="UP000481339"/>
    </source>
</evidence>
<evidence type="ECO:0000313" key="6">
    <source>
        <dbReference type="EMBL" id="KAB1633645.1"/>
    </source>
</evidence>
<feature type="domain" description="HTH lysR-type" evidence="5">
    <location>
        <begin position="109"/>
        <end position="167"/>
    </location>
</feature>
<dbReference type="InterPro" id="IPR036390">
    <property type="entry name" value="WH_DNA-bd_sf"/>
</dbReference>
<dbReference type="InterPro" id="IPR005119">
    <property type="entry name" value="LysR_subst-bd"/>
</dbReference>
<accession>A0A7C8BPR6</accession>
<dbReference type="PROSITE" id="PS50931">
    <property type="entry name" value="HTH_LYSR"/>
    <property type="match status" value="1"/>
</dbReference>
<keyword evidence="3" id="KW-0238">DNA-binding</keyword>
<dbReference type="PRINTS" id="PR00039">
    <property type="entry name" value="HTHLYSR"/>
</dbReference>
<dbReference type="Gene3D" id="1.10.10.10">
    <property type="entry name" value="Winged helix-like DNA-binding domain superfamily/Winged helix DNA-binding domain"/>
    <property type="match status" value="1"/>
</dbReference>
<protein>
    <submittedName>
        <fullName evidence="6">LysR family transcriptional regulator</fullName>
    </submittedName>
</protein>
<dbReference type="GO" id="GO:0032993">
    <property type="term" value="C:protein-DNA complex"/>
    <property type="evidence" value="ECO:0007669"/>
    <property type="project" value="TreeGrafter"/>
</dbReference>
<keyword evidence="2" id="KW-0805">Transcription regulation</keyword>
<dbReference type="Proteomes" id="UP000481339">
    <property type="component" value="Unassembled WGS sequence"/>
</dbReference>
<dbReference type="EMBL" id="WBKA01000001">
    <property type="protein sequence ID" value="KAB1633645.1"/>
    <property type="molecule type" value="Genomic_DNA"/>
</dbReference>
<comment type="caution">
    <text evidence="6">The sequence shown here is derived from an EMBL/GenBank/DDBJ whole genome shotgun (WGS) entry which is preliminary data.</text>
</comment>
<dbReference type="FunFam" id="1.10.10.10:FF:000001">
    <property type="entry name" value="LysR family transcriptional regulator"/>
    <property type="match status" value="1"/>
</dbReference>
<name>A0A7C8BPR6_9MICO</name>
<keyword evidence="4" id="KW-0804">Transcription</keyword>
<organism evidence="6 7">
    <name type="scientific">Pseudoclavibacter caeni</name>
    <dbReference type="NCBI Taxonomy" id="908846"/>
    <lineage>
        <taxon>Bacteria</taxon>
        <taxon>Bacillati</taxon>
        <taxon>Actinomycetota</taxon>
        <taxon>Actinomycetes</taxon>
        <taxon>Micrococcales</taxon>
        <taxon>Microbacteriaceae</taxon>
        <taxon>Pseudoclavibacter</taxon>
    </lineage>
</organism>
<dbReference type="Gene3D" id="3.40.190.10">
    <property type="entry name" value="Periplasmic binding protein-like II"/>
    <property type="match status" value="2"/>
</dbReference>
<dbReference type="InterPro" id="IPR000847">
    <property type="entry name" value="LysR_HTH_N"/>
</dbReference>
<evidence type="ECO:0000256" key="2">
    <source>
        <dbReference type="ARBA" id="ARBA00023015"/>
    </source>
</evidence>
<dbReference type="SUPFAM" id="SSF46785">
    <property type="entry name" value="Winged helix' DNA-binding domain"/>
    <property type="match status" value="1"/>
</dbReference>
<proteinExistence type="inferred from homology"/>
<evidence type="ECO:0000256" key="1">
    <source>
        <dbReference type="ARBA" id="ARBA00009437"/>
    </source>
</evidence>
<gene>
    <name evidence="6" type="ORF">F8O02_01590</name>
</gene>
<comment type="similarity">
    <text evidence="1">Belongs to the LysR transcriptional regulatory family.</text>
</comment>
<evidence type="ECO:0000256" key="4">
    <source>
        <dbReference type="ARBA" id="ARBA00023163"/>
    </source>
</evidence>
<dbReference type="AlphaFoldDB" id="A0A7C8BPR6"/>
<dbReference type="SUPFAM" id="SSF53850">
    <property type="entry name" value="Periplasmic binding protein-like II"/>
    <property type="match status" value="1"/>
</dbReference>
<sequence>MRRVRRRLGPNVWAGSSHKQLTTAAAAHQLSRCCRRSASGKHICNVIGTMRSHNPGKPRVLNPWASASRKLCIMDADALQARPRRNMMATPPAYDPWQAGGSMVVTPGISIAQLIYFVHAAEQGSMTAAADELFVAQSAVSTAIGQLEARLGTQLFIRRRAKGLELTADGQELLVRARHILTSIRDAVDSVSPDALSGVLKTACFKTLAPFHLPPIWARLAGRHPQLHAQVTELDCPETLTALKERRIDVALTYDITSDPAVHYEALQQRPAYIGVSPDHPLASRPMISLHELADEPFILLNLPASREYFLNAFASNGVTPRIAFEFESFETVRGMVAGGHGYTILNQVPSNELTYTGLPIAAVPIMEPVRALHVVLAYRADEPMTAKARAFAAIAREVVTEGAHETSGRR</sequence>
<dbReference type="OrthoDB" id="3461141at2"/>
<dbReference type="GO" id="GO:0003700">
    <property type="term" value="F:DNA-binding transcription factor activity"/>
    <property type="evidence" value="ECO:0007669"/>
    <property type="project" value="InterPro"/>
</dbReference>
<reference evidence="6 7" key="1">
    <citation type="submission" date="2019-09" db="EMBL/GenBank/DDBJ databases">
        <title>Phylogeny of genus Pseudoclavibacter and closely related genus.</title>
        <authorList>
            <person name="Li Y."/>
        </authorList>
    </citation>
    <scope>NUCLEOTIDE SEQUENCE [LARGE SCALE GENOMIC DNA]</scope>
    <source>
        <strain evidence="6 7">JCM 16921</strain>
    </source>
</reference>
<dbReference type="PANTHER" id="PTHR30346:SF0">
    <property type="entry name" value="HCA OPERON TRANSCRIPTIONAL ACTIVATOR HCAR"/>
    <property type="match status" value="1"/>
</dbReference>
<dbReference type="PANTHER" id="PTHR30346">
    <property type="entry name" value="TRANSCRIPTIONAL DUAL REGULATOR HCAR-RELATED"/>
    <property type="match status" value="1"/>
</dbReference>
<dbReference type="Pfam" id="PF00126">
    <property type="entry name" value="HTH_1"/>
    <property type="match status" value="1"/>
</dbReference>
<keyword evidence="7" id="KW-1185">Reference proteome</keyword>
<dbReference type="Pfam" id="PF03466">
    <property type="entry name" value="LysR_substrate"/>
    <property type="match status" value="1"/>
</dbReference>
<evidence type="ECO:0000256" key="3">
    <source>
        <dbReference type="ARBA" id="ARBA00023125"/>
    </source>
</evidence>
<dbReference type="InterPro" id="IPR036388">
    <property type="entry name" value="WH-like_DNA-bd_sf"/>
</dbReference>